<accession>A0A3R6GVZ0</accession>
<gene>
    <name evidence="4" type="ORF">DW782_17995</name>
</gene>
<dbReference type="RefSeq" id="WP_008779245.1">
    <property type="nucleotide sequence ID" value="NZ_CP103148.1"/>
</dbReference>
<comment type="caution">
    <text evidence="4">The sequence shown here is derived from an EMBL/GenBank/DDBJ whole genome shotgun (WGS) entry which is preliminary data.</text>
</comment>
<evidence type="ECO:0000256" key="3">
    <source>
        <dbReference type="ARBA" id="ARBA00023237"/>
    </source>
</evidence>
<dbReference type="GO" id="GO:0009279">
    <property type="term" value="C:cell outer membrane"/>
    <property type="evidence" value="ECO:0007669"/>
    <property type="project" value="UniProtKB-SubCell"/>
</dbReference>
<organism evidence="4 5">
    <name type="scientific">Parabacteroides distasonis</name>
    <dbReference type="NCBI Taxonomy" id="823"/>
    <lineage>
        <taxon>Bacteria</taxon>
        <taxon>Pseudomonadati</taxon>
        <taxon>Bacteroidota</taxon>
        <taxon>Bacteroidia</taxon>
        <taxon>Bacteroidales</taxon>
        <taxon>Tannerellaceae</taxon>
        <taxon>Parabacteroides</taxon>
    </lineage>
</organism>
<dbReference type="AlphaFoldDB" id="A0A3R6GVZ0"/>
<keyword evidence="4" id="KW-0675">Receptor</keyword>
<evidence type="ECO:0000256" key="1">
    <source>
        <dbReference type="ARBA" id="ARBA00004442"/>
    </source>
</evidence>
<protein>
    <submittedName>
        <fullName evidence="4">TonB-dependent receptor</fullName>
    </submittedName>
</protein>
<dbReference type="Gene3D" id="2.40.170.20">
    <property type="entry name" value="TonB-dependent receptor, beta-barrel domain"/>
    <property type="match status" value="1"/>
</dbReference>
<name>A0A3R6GVZ0_PARDI</name>
<evidence type="ECO:0000256" key="2">
    <source>
        <dbReference type="ARBA" id="ARBA00023136"/>
    </source>
</evidence>
<dbReference type="SUPFAM" id="SSF56935">
    <property type="entry name" value="Porins"/>
    <property type="match status" value="1"/>
</dbReference>
<evidence type="ECO:0000313" key="5">
    <source>
        <dbReference type="Proteomes" id="UP000284660"/>
    </source>
</evidence>
<proteinExistence type="predicted"/>
<dbReference type="InterPro" id="IPR036942">
    <property type="entry name" value="Beta-barrel_TonB_sf"/>
</dbReference>
<dbReference type="Proteomes" id="UP000284660">
    <property type="component" value="Unassembled WGS sequence"/>
</dbReference>
<keyword evidence="3" id="KW-0998">Cell outer membrane</keyword>
<reference evidence="4 5" key="1">
    <citation type="submission" date="2018-08" db="EMBL/GenBank/DDBJ databases">
        <title>A genome reference for cultivated species of the human gut microbiota.</title>
        <authorList>
            <person name="Zou Y."/>
            <person name="Xue W."/>
            <person name="Luo G."/>
        </authorList>
    </citation>
    <scope>NUCLEOTIDE SEQUENCE [LARGE SCALE GENOMIC DNA]</scope>
    <source>
        <strain evidence="4 5">AM30-4</strain>
    </source>
</reference>
<evidence type="ECO:0000313" key="4">
    <source>
        <dbReference type="EMBL" id="RHD71828.1"/>
    </source>
</evidence>
<keyword evidence="2" id="KW-0472">Membrane</keyword>
<sequence>MKTIYNVKALCVVALLGSAAAASAQEDVTKEKNLNREMTLEREYDPSVQDASKVNTLPVVKEPEVRKIPIDYSNYTIAADPQKEISLLPSGNIMTQMDYNKRRGYFNFGMGTRMNINGDLGYHILSTEKDQLNLWYSHRSTNGKPKDYDVKAKINDNLGGINYKHAFEKTIFSIGAKYGYSAFNYYGAALSDPTSSYAPSEDLLQRDRETNQVNQTIAATIGFESKEEAEVGYLLDLGYTNFSHKYGLSRVMDGPTEHTLEAKFDLNAGFNGNMRVGLGGLVEYFNYSLPEVGGYEYEFKNHVEAMLSPYYKVEGDNWNLKLGANVMLATGDETKFMASPNVAADVEVADKTELYVNAGGKMYSNSMYEMSRVNRYLYPMAELLPSRNWLDAVLGIRSGVVPGFWFDVFAGYKITSDDVLFTQSDVWSANYFGSFSVAEPGIDTKQLFVGANLKYSYQQWFDIALKGVYNNWKAETDEGELPHAWGKPEMELNANLTVRPIEKLSIALDYYLATGRYANVRTWGVNGNTGMTYDKMNEFKMDNINELNLTGTYTFNDTFGVYAKLTNILCQKYELYYGYPMQSFNAMLGVNINF</sequence>
<dbReference type="EMBL" id="QSJN01000014">
    <property type="protein sequence ID" value="RHD71828.1"/>
    <property type="molecule type" value="Genomic_DNA"/>
</dbReference>
<comment type="subcellular location">
    <subcellularLocation>
        <location evidence="1">Cell outer membrane</location>
    </subcellularLocation>
</comment>